<dbReference type="AlphaFoldDB" id="A0A9J5Z0S4"/>
<organism evidence="1 2">
    <name type="scientific">Solanum commersonii</name>
    <name type="common">Commerson's wild potato</name>
    <name type="synonym">Commerson's nightshade</name>
    <dbReference type="NCBI Taxonomy" id="4109"/>
    <lineage>
        <taxon>Eukaryota</taxon>
        <taxon>Viridiplantae</taxon>
        <taxon>Streptophyta</taxon>
        <taxon>Embryophyta</taxon>
        <taxon>Tracheophyta</taxon>
        <taxon>Spermatophyta</taxon>
        <taxon>Magnoliopsida</taxon>
        <taxon>eudicotyledons</taxon>
        <taxon>Gunneridae</taxon>
        <taxon>Pentapetalae</taxon>
        <taxon>asterids</taxon>
        <taxon>lamiids</taxon>
        <taxon>Solanales</taxon>
        <taxon>Solanaceae</taxon>
        <taxon>Solanoideae</taxon>
        <taxon>Solaneae</taxon>
        <taxon>Solanum</taxon>
    </lineage>
</organism>
<keyword evidence="2" id="KW-1185">Reference proteome</keyword>
<dbReference type="EMBL" id="JACXVP010000005">
    <property type="protein sequence ID" value="KAG5606505.1"/>
    <property type="molecule type" value="Genomic_DNA"/>
</dbReference>
<name>A0A9J5Z0S4_SOLCO</name>
<dbReference type="OrthoDB" id="1729438at2759"/>
<sequence>MTFRKSSVISYKDSTGVVSDDLSHVGPITRRKFKNSGLDGFEYFTSLETMQTNNSHTMVVTATPRGNLASVFFREFSQIGSNFGESEDSMDSPTSINVNALMDDLTDMDEKFAMME</sequence>
<protein>
    <submittedName>
        <fullName evidence="1">Uncharacterized protein</fullName>
    </submittedName>
</protein>
<reference evidence="1 2" key="1">
    <citation type="submission" date="2020-09" db="EMBL/GenBank/DDBJ databases">
        <title>De no assembly of potato wild relative species, Solanum commersonii.</title>
        <authorList>
            <person name="Cho K."/>
        </authorList>
    </citation>
    <scope>NUCLEOTIDE SEQUENCE [LARGE SCALE GENOMIC DNA]</scope>
    <source>
        <strain evidence="1">LZ3.2</strain>
        <tissue evidence="1">Leaf</tissue>
    </source>
</reference>
<comment type="caution">
    <text evidence="1">The sequence shown here is derived from an EMBL/GenBank/DDBJ whole genome shotgun (WGS) entry which is preliminary data.</text>
</comment>
<gene>
    <name evidence="1" type="ORF">H5410_027997</name>
</gene>
<accession>A0A9J5Z0S4</accession>
<dbReference type="Proteomes" id="UP000824120">
    <property type="component" value="Chromosome 5"/>
</dbReference>
<evidence type="ECO:0000313" key="2">
    <source>
        <dbReference type="Proteomes" id="UP000824120"/>
    </source>
</evidence>
<proteinExistence type="predicted"/>
<evidence type="ECO:0000313" key="1">
    <source>
        <dbReference type="EMBL" id="KAG5606505.1"/>
    </source>
</evidence>